<dbReference type="InterPro" id="IPR000432">
    <property type="entry name" value="DNA_mismatch_repair_MutS_C"/>
</dbReference>
<gene>
    <name evidence="5" type="ORF">EV199_2067</name>
</gene>
<dbReference type="GO" id="GO:0030983">
    <property type="term" value="F:mismatched DNA binding"/>
    <property type="evidence" value="ECO:0007669"/>
    <property type="project" value="InterPro"/>
</dbReference>
<dbReference type="InterPro" id="IPR036187">
    <property type="entry name" value="DNA_mismatch_repair_MutS_sf"/>
</dbReference>
<dbReference type="EMBL" id="SGXA01000001">
    <property type="protein sequence ID" value="RZS76188.1"/>
    <property type="molecule type" value="Genomic_DNA"/>
</dbReference>
<evidence type="ECO:0000256" key="1">
    <source>
        <dbReference type="ARBA" id="ARBA00022741"/>
    </source>
</evidence>
<dbReference type="SMART" id="SM00534">
    <property type="entry name" value="MUTSac"/>
    <property type="match status" value="1"/>
</dbReference>
<dbReference type="InterPro" id="IPR027417">
    <property type="entry name" value="P-loop_NTPase"/>
</dbReference>
<evidence type="ECO:0000313" key="6">
    <source>
        <dbReference type="Proteomes" id="UP000293874"/>
    </source>
</evidence>
<dbReference type="Proteomes" id="UP000293874">
    <property type="component" value="Unassembled WGS sequence"/>
</dbReference>
<sequence length="438" mass="49439">MSFSIDRQSQDELNLMGKFRQGSVYFLFNQVKTRGGEQLLEQYFKHPLMDDVALNQRTAIFRFFQEGKYQFPFDPQQVLLMQEYTDAAAESGQLRSFANILMKKTLASLTRDHRYKALIQGLQATIVTLQKCYAFALTLQQTNGPFNARVDQVLKILGESQIAELLNTNIYSSISVKTIAAYDHLLKSRFYEQIKDVLFFISELDLNIAVSSVAAARNFTYAEALPKKLNRLHAIDLKHPCIEKAIGNDIEMQEQSNVIFLTGANMAGKSTWMKSIGIGMYLAHIGFPVAAKSMEFSVREGIYSSINVADNIALGYSHFYAEVVRVKNAADATATGKHLLLMFDELFKGTNVKDAYDGTLAVTEAFSEYVNCLFIVSTHIIEVGDALKQRKNIQFEYMPTVLEAGIPKYTYRLKDGITEDRQGMMIIRNEGILEMIGN</sequence>
<comment type="caution">
    <text evidence="5">The sequence shown here is derived from an EMBL/GenBank/DDBJ whole genome shotgun (WGS) entry which is preliminary data.</text>
</comment>
<reference evidence="5 6" key="1">
    <citation type="submission" date="2019-02" db="EMBL/GenBank/DDBJ databases">
        <title>Genomic Encyclopedia of Type Strains, Phase IV (KMG-IV): sequencing the most valuable type-strain genomes for metagenomic binning, comparative biology and taxonomic classification.</title>
        <authorList>
            <person name="Goeker M."/>
        </authorList>
    </citation>
    <scope>NUCLEOTIDE SEQUENCE [LARGE SCALE GENOMIC DNA]</scope>
    <source>
        <strain evidence="5 6">DSM 18116</strain>
    </source>
</reference>
<dbReference type="Pfam" id="PF00488">
    <property type="entry name" value="MutS_V"/>
    <property type="match status" value="1"/>
</dbReference>
<name>A0A4Q7N590_9BACT</name>
<dbReference type="RefSeq" id="WP_130540502.1">
    <property type="nucleotide sequence ID" value="NZ_CP042431.1"/>
</dbReference>
<dbReference type="GO" id="GO:0005524">
    <property type="term" value="F:ATP binding"/>
    <property type="evidence" value="ECO:0007669"/>
    <property type="project" value="UniProtKB-KW"/>
</dbReference>
<evidence type="ECO:0000313" key="5">
    <source>
        <dbReference type="EMBL" id="RZS76188.1"/>
    </source>
</evidence>
<keyword evidence="6" id="KW-1185">Reference proteome</keyword>
<dbReference type="Gene3D" id="1.10.1420.10">
    <property type="match status" value="1"/>
</dbReference>
<dbReference type="SUPFAM" id="SSF48334">
    <property type="entry name" value="DNA repair protein MutS, domain III"/>
    <property type="match status" value="1"/>
</dbReference>
<dbReference type="SUPFAM" id="SSF52540">
    <property type="entry name" value="P-loop containing nucleoside triphosphate hydrolases"/>
    <property type="match status" value="1"/>
</dbReference>
<dbReference type="GO" id="GO:0140664">
    <property type="term" value="F:ATP-dependent DNA damage sensor activity"/>
    <property type="evidence" value="ECO:0007669"/>
    <property type="project" value="InterPro"/>
</dbReference>
<dbReference type="Gene3D" id="3.40.50.300">
    <property type="entry name" value="P-loop containing nucleotide triphosphate hydrolases"/>
    <property type="match status" value="1"/>
</dbReference>
<dbReference type="InterPro" id="IPR045076">
    <property type="entry name" value="MutS"/>
</dbReference>
<evidence type="ECO:0000256" key="3">
    <source>
        <dbReference type="ARBA" id="ARBA00023125"/>
    </source>
</evidence>
<proteinExistence type="predicted"/>
<dbReference type="PANTHER" id="PTHR11361">
    <property type="entry name" value="DNA MISMATCH REPAIR PROTEIN MUTS FAMILY MEMBER"/>
    <property type="match status" value="1"/>
</dbReference>
<organism evidence="5 6">
    <name type="scientific">Pseudobacter ginsenosidimutans</name>
    <dbReference type="NCBI Taxonomy" id="661488"/>
    <lineage>
        <taxon>Bacteria</taxon>
        <taxon>Pseudomonadati</taxon>
        <taxon>Bacteroidota</taxon>
        <taxon>Chitinophagia</taxon>
        <taxon>Chitinophagales</taxon>
        <taxon>Chitinophagaceae</taxon>
        <taxon>Pseudobacter</taxon>
    </lineage>
</organism>
<feature type="domain" description="DNA mismatch repair proteins mutS family" evidence="4">
    <location>
        <begin position="256"/>
        <end position="437"/>
    </location>
</feature>
<keyword evidence="2" id="KW-0067">ATP-binding</keyword>
<evidence type="ECO:0000256" key="2">
    <source>
        <dbReference type="ARBA" id="ARBA00022840"/>
    </source>
</evidence>
<dbReference type="PANTHER" id="PTHR11361:SF99">
    <property type="entry name" value="DNA MISMATCH REPAIR PROTEIN"/>
    <property type="match status" value="1"/>
</dbReference>
<evidence type="ECO:0000259" key="4">
    <source>
        <dbReference type="SMART" id="SM00534"/>
    </source>
</evidence>
<dbReference type="AlphaFoldDB" id="A0A4Q7N590"/>
<keyword evidence="3" id="KW-0238">DNA-binding</keyword>
<accession>A0A4Q7N590</accession>
<protein>
    <submittedName>
        <fullName evidence="5">MutS-like protein</fullName>
    </submittedName>
</protein>
<keyword evidence="1" id="KW-0547">Nucleotide-binding</keyword>
<dbReference type="GO" id="GO:0006298">
    <property type="term" value="P:mismatch repair"/>
    <property type="evidence" value="ECO:0007669"/>
    <property type="project" value="InterPro"/>
</dbReference>
<dbReference type="OrthoDB" id="1097361at2"/>